<dbReference type="PANTHER" id="PTHR44757:SF2">
    <property type="entry name" value="BIOFILM ARCHITECTURE MAINTENANCE PROTEIN MBAA"/>
    <property type="match status" value="1"/>
</dbReference>
<dbReference type="Proteomes" id="UP000002440">
    <property type="component" value="Chromosome"/>
</dbReference>
<evidence type="ECO:0000313" key="6">
    <source>
        <dbReference type="Proteomes" id="UP000002440"/>
    </source>
</evidence>
<dbReference type="Gene3D" id="3.20.20.450">
    <property type="entry name" value="EAL domain"/>
    <property type="match status" value="1"/>
</dbReference>
<keyword evidence="1" id="KW-0472">Membrane</keyword>
<dbReference type="Pfam" id="PF00563">
    <property type="entry name" value="EAL"/>
    <property type="match status" value="1"/>
</dbReference>
<accession>Q1H2G8</accession>
<keyword evidence="6" id="KW-1185">Reference proteome</keyword>
<dbReference type="InterPro" id="IPR043128">
    <property type="entry name" value="Rev_trsase/Diguanyl_cyclase"/>
</dbReference>
<feature type="domain" description="GGDEF" evidence="3">
    <location>
        <begin position="227"/>
        <end position="360"/>
    </location>
</feature>
<dbReference type="PROSITE" id="PS50887">
    <property type="entry name" value="GGDEF"/>
    <property type="match status" value="1"/>
</dbReference>
<dbReference type="InterPro" id="IPR029787">
    <property type="entry name" value="Nucleotide_cyclase"/>
</dbReference>
<protein>
    <submittedName>
        <fullName evidence="5">Diguanylate cyclase/phosphodiesterase</fullName>
    </submittedName>
</protein>
<dbReference type="CDD" id="cd01948">
    <property type="entry name" value="EAL"/>
    <property type="match status" value="1"/>
</dbReference>
<dbReference type="InterPro" id="IPR052155">
    <property type="entry name" value="Biofilm_reg_signaling"/>
</dbReference>
<organism evidence="5 6">
    <name type="scientific">Methylobacillus flagellatus (strain ATCC 51484 / DSM 6875 / VKM B-1610 / KT)</name>
    <dbReference type="NCBI Taxonomy" id="265072"/>
    <lineage>
        <taxon>Bacteria</taxon>
        <taxon>Pseudomonadati</taxon>
        <taxon>Pseudomonadota</taxon>
        <taxon>Betaproteobacteria</taxon>
        <taxon>Nitrosomonadales</taxon>
        <taxon>Methylophilaceae</taxon>
        <taxon>Methylobacillus</taxon>
    </lineage>
</organism>
<dbReference type="PANTHER" id="PTHR44757">
    <property type="entry name" value="DIGUANYLATE CYCLASE DGCP"/>
    <property type="match status" value="1"/>
</dbReference>
<evidence type="ECO:0000256" key="1">
    <source>
        <dbReference type="SAM" id="Phobius"/>
    </source>
</evidence>
<dbReference type="EMBL" id="CP000284">
    <property type="protein sequence ID" value="ABE49319.1"/>
    <property type="molecule type" value="Genomic_DNA"/>
</dbReference>
<dbReference type="RefSeq" id="WP_011479272.1">
    <property type="nucleotide sequence ID" value="NC_007947.1"/>
</dbReference>
<dbReference type="InterPro" id="IPR000160">
    <property type="entry name" value="GGDEF_dom"/>
</dbReference>
<dbReference type="HOGENOM" id="CLU_000445_70_50_4"/>
<dbReference type="InterPro" id="IPR033417">
    <property type="entry name" value="CHASE8"/>
</dbReference>
<dbReference type="Pfam" id="PF17152">
    <property type="entry name" value="CHASE8"/>
    <property type="match status" value="1"/>
</dbReference>
<dbReference type="FunFam" id="3.20.20.450:FF:000001">
    <property type="entry name" value="Cyclic di-GMP phosphodiesterase yahA"/>
    <property type="match status" value="1"/>
</dbReference>
<dbReference type="EMBL" id="CP000284">
    <property type="protein sequence ID" value="ABE49175.1"/>
    <property type="molecule type" value="Genomic_DNA"/>
</dbReference>
<dbReference type="SUPFAM" id="SSF141868">
    <property type="entry name" value="EAL domain-like"/>
    <property type="match status" value="1"/>
</dbReference>
<reference evidence="5 6" key="1">
    <citation type="submission" date="2006-03" db="EMBL/GenBank/DDBJ databases">
        <title>Complete sequence of Methylobacillus flagellatus KT.</title>
        <authorList>
            <consortium name="US DOE Joint Genome Institute"/>
            <person name="Copeland A."/>
            <person name="Lucas S."/>
            <person name="Lapidus A."/>
            <person name="Barry K."/>
            <person name="Detter J.C."/>
            <person name="Glavina del Rio T."/>
            <person name="Hammon N."/>
            <person name="Israni S."/>
            <person name="Dalin E."/>
            <person name="Tice H."/>
            <person name="Pitluck S."/>
            <person name="Brettin T."/>
            <person name="Bruce D."/>
            <person name="Han C."/>
            <person name="Tapia R."/>
            <person name="Saunders E."/>
            <person name="Gilna P."/>
            <person name="Schmutz J."/>
            <person name="Larimer F."/>
            <person name="Land M."/>
            <person name="Kyrpides N."/>
            <person name="Anderson I."/>
            <person name="Richardson P."/>
        </authorList>
    </citation>
    <scope>NUCLEOTIDE SEQUENCE [LARGE SCALE GENOMIC DNA]</scope>
    <source>
        <strain evidence="5">KT</strain>
        <strain evidence="6">KT / ATCC 51484 / DSM 6875</strain>
    </source>
</reference>
<dbReference type="SMART" id="SM00267">
    <property type="entry name" value="GGDEF"/>
    <property type="match status" value="1"/>
</dbReference>
<dbReference type="KEGG" id="mfa:Mfla_0907"/>
<dbReference type="KEGG" id="mfa:Mfla_1051"/>
<sequence length="633" mass="71420">MMSPVHHQPVSPKLRKAHILAVGLALLIATVTLISMEYASLRRNMTVTMQIQMRIMAGNIAQALVRGEHEVASEVLASLAEAPEIDTAVLYDMQQNRFAEYVRPGSLSRLFDMMVADQVQRHSDMHKSEIWQPVVYGGMQVGMLYMRSNMKGLYRQLLWYVGTTVMVMLVTLFAAALLLSRLQRAMLKAEERAGFLANYDTVTDLPNRHAFSRHFHLLLEGARHRRGVLALLVFDLDDFKVINDTLGHDVGDKLLHLVAQRLMVAAGKKNTVYRVGGDEFAMMLDQPADVENVEAVANRFIRALAPPIVLNDRNFYIGVSIGASIYPYDGEDAAHLLRDADAAMYYAKSRGKNNFQMFSAEMHHKSSTRLLLETELRVALEEKQFELYYQPQFSLPDCKLVGVEALIRWHHPQRGLLCPSSFIPVAEETGLIVRIGEWVLREACRQAMEWKALGVPLRMSVNLSGRQFRQENLVQTMTKIIERTGMDSSLLELEITETVLMEDAEATTTRLADLKAMGMHLAIDDFGTGYSSMAYLKRFPVSRLKIDRSFIRDIPNDPDDVAITTATIQMAHSLKLEVVAEGVETKAQLQFLREQGSDMVQGYLFSRPVSAREMAELVITGKGHQENDFILEQ</sequence>
<feature type="transmembrane region" description="Helical" evidence="1">
    <location>
        <begin position="157"/>
        <end position="179"/>
    </location>
</feature>
<gene>
    <name evidence="4" type="ordered locus">Mfla_0907</name>
    <name evidence="5" type="ordered locus">Mfla_1051</name>
</gene>
<keyword evidence="1" id="KW-0812">Transmembrane</keyword>
<feature type="domain" description="EAL" evidence="2">
    <location>
        <begin position="369"/>
        <end position="622"/>
    </location>
</feature>
<dbReference type="Pfam" id="PF00990">
    <property type="entry name" value="GGDEF"/>
    <property type="match status" value="1"/>
</dbReference>
<dbReference type="SMART" id="SM00052">
    <property type="entry name" value="EAL"/>
    <property type="match status" value="1"/>
</dbReference>
<dbReference type="STRING" id="265072.Mfla_0907"/>
<dbReference type="SUPFAM" id="SSF55073">
    <property type="entry name" value="Nucleotide cyclase"/>
    <property type="match status" value="1"/>
</dbReference>
<evidence type="ECO:0000259" key="3">
    <source>
        <dbReference type="PROSITE" id="PS50887"/>
    </source>
</evidence>
<dbReference type="InterPro" id="IPR001633">
    <property type="entry name" value="EAL_dom"/>
</dbReference>
<dbReference type="PROSITE" id="PS50883">
    <property type="entry name" value="EAL"/>
    <property type="match status" value="1"/>
</dbReference>
<evidence type="ECO:0000313" key="4">
    <source>
        <dbReference type="EMBL" id="ABE49175.1"/>
    </source>
</evidence>
<dbReference type="InterPro" id="IPR035919">
    <property type="entry name" value="EAL_sf"/>
</dbReference>
<dbReference type="Gene3D" id="3.30.70.270">
    <property type="match status" value="1"/>
</dbReference>
<dbReference type="eggNOG" id="COG5001">
    <property type="taxonomic scope" value="Bacteria"/>
</dbReference>
<dbReference type="AlphaFoldDB" id="Q1H2G8"/>
<evidence type="ECO:0000259" key="2">
    <source>
        <dbReference type="PROSITE" id="PS50883"/>
    </source>
</evidence>
<feature type="transmembrane region" description="Helical" evidence="1">
    <location>
        <begin position="20"/>
        <end position="39"/>
    </location>
</feature>
<evidence type="ECO:0000313" key="5">
    <source>
        <dbReference type="EMBL" id="ABE49319.1"/>
    </source>
</evidence>
<keyword evidence="1" id="KW-1133">Transmembrane helix</keyword>
<name>Q1H2G8_METFK</name>
<dbReference type="CDD" id="cd01949">
    <property type="entry name" value="GGDEF"/>
    <property type="match status" value="1"/>
</dbReference>
<dbReference type="NCBIfam" id="TIGR00254">
    <property type="entry name" value="GGDEF"/>
    <property type="match status" value="1"/>
</dbReference>
<proteinExistence type="predicted"/>